<dbReference type="OrthoDB" id="9801008at2"/>
<dbReference type="AlphaFoldDB" id="A0A4R2LXP1"/>
<dbReference type="Proteomes" id="UP000295711">
    <property type="component" value="Unassembled WGS sequence"/>
</dbReference>
<evidence type="ECO:0000313" key="2">
    <source>
        <dbReference type="Proteomes" id="UP000295711"/>
    </source>
</evidence>
<proteinExistence type="predicted"/>
<keyword evidence="2" id="KW-1185">Reference proteome</keyword>
<sequence>MKQIEEIIRNTTEEEQEKVDWTKAWSTKYSVLATYQKEVDIPKYATEIRRMLTELQEDYNYSEQDAMLVLKDILAHEYMDNRSKKNKKHK</sequence>
<dbReference type="RefSeq" id="WP_132090427.1">
    <property type="nucleotide sequence ID" value="NZ_JANKAQ010000004.1"/>
</dbReference>
<reference evidence="1 2" key="1">
    <citation type="submission" date="2019-03" db="EMBL/GenBank/DDBJ databases">
        <title>Genomic Encyclopedia of Type Strains, Phase IV (KMG-IV): sequencing the most valuable type-strain genomes for metagenomic binning, comparative biology and taxonomic classification.</title>
        <authorList>
            <person name="Goeker M."/>
        </authorList>
    </citation>
    <scope>NUCLEOTIDE SEQUENCE [LARGE SCALE GENOMIC DNA]</scope>
    <source>
        <strain evidence="1 2">DSM 28559</strain>
    </source>
</reference>
<name>A0A4R2LXP1_9FIRM</name>
<gene>
    <name evidence="1" type="ORF">EV212_104148</name>
</gene>
<dbReference type="EMBL" id="SLXA01000004">
    <property type="protein sequence ID" value="TCO85093.1"/>
    <property type="molecule type" value="Genomic_DNA"/>
</dbReference>
<organism evidence="1 2">
    <name type="scientific">Frisingicoccus caecimuris</name>
    <dbReference type="NCBI Taxonomy" id="1796636"/>
    <lineage>
        <taxon>Bacteria</taxon>
        <taxon>Bacillati</taxon>
        <taxon>Bacillota</taxon>
        <taxon>Clostridia</taxon>
        <taxon>Lachnospirales</taxon>
        <taxon>Lachnospiraceae</taxon>
        <taxon>Frisingicoccus</taxon>
    </lineage>
</organism>
<comment type="caution">
    <text evidence="1">The sequence shown here is derived from an EMBL/GenBank/DDBJ whole genome shotgun (WGS) entry which is preliminary data.</text>
</comment>
<protein>
    <submittedName>
        <fullName evidence="1">Uncharacterized protein</fullName>
    </submittedName>
</protein>
<evidence type="ECO:0000313" key="1">
    <source>
        <dbReference type="EMBL" id="TCO85093.1"/>
    </source>
</evidence>
<accession>A0A4R2LXP1</accession>